<dbReference type="OrthoDB" id="2381598at2759"/>
<sequence length="82" mass="9371">NAVVSRVSNQYQSYAIYDCTSHGPRFGNDLAFNGDFKNQQLSYCVQNVCTYELSLRPTASSNNFSVDEFEVFQIVKKQLVYI</sequence>
<protein>
    <submittedName>
        <fullName evidence="1">6578_t:CDS:1</fullName>
    </submittedName>
</protein>
<dbReference type="EMBL" id="CAJVPL010012478">
    <property type="protein sequence ID" value="CAG8686682.1"/>
    <property type="molecule type" value="Genomic_DNA"/>
</dbReference>
<evidence type="ECO:0000313" key="1">
    <source>
        <dbReference type="EMBL" id="CAG8686682.1"/>
    </source>
</evidence>
<organism evidence="1 2">
    <name type="scientific">Ambispora gerdemannii</name>
    <dbReference type="NCBI Taxonomy" id="144530"/>
    <lineage>
        <taxon>Eukaryota</taxon>
        <taxon>Fungi</taxon>
        <taxon>Fungi incertae sedis</taxon>
        <taxon>Mucoromycota</taxon>
        <taxon>Glomeromycotina</taxon>
        <taxon>Glomeromycetes</taxon>
        <taxon>Archaeosporales</taxon>
        <taxon>Ambisporaceae</taxon>
        <taxon>Ambispora</taxon>
    </lineage>
</organism>
<dbReference type="Proteomes" id="UP000789831">
    <property type="component" value="Unassembled WGS sequence"/>
</dbReference>
<keyword evidence="2" id="KW-1185">Reference proteome</keyword>
<name>A0A9N9HH60_9GLOM</name>
<feature type="non-terminal residue" evidence="1">
    <location>
        <position position="1"/>
    </location>
</feature>
<accession>A0A9N9HH60</accession>
<dbReference type="AlphaFoldDB" id="A0A9N9HH60"/>
<gene>
    <name evidence="1" type="ORF">AGERDE_LOCUS12926</name>
</gene>
<comment type="caution">
    <text evidence="1">The sequence shown here is derived from an EMBL/GenBank/DDBJ whole genome shotgun (WGS) entry which is preliminary data.</text>
</comment>
<reference evidence="1" key="1">
    <citation type="submission" date="2021-06" db="EMBL/GenBank/DDBJ databases">
        <authorList>
            <person name="Kallberg Y."/>
            <person name="Tangrot J."/>
            <person name="Rosling A."/>
        </authorList>
    </citation>
    <scope>NUCLEOTIDE SEQUENCE</scope>
    <source>
        <strain evidence="1">MT106</strain>
    </source>
</reference>
<evidence type="ECO:0000313" key="2">
    <source>
        <dbReference type="Proteomes" id="UP000789831"/>
    </source>
</evidence>
<proteinExistence type="predicted"/>